<keyword evidence="3" id="KW-1185">Reference proteome</keyword>
<dbReference type="RefSeq" id="XP_007396834.1">
    <property type="nucleotide sequence ID" value="XM_007396772.1"/>
</dbReference>
<dbReference type="Proteomes" id="UP000008370">
    <property type="component" value="Unassembled WGS sequence"/>
</dbReference>
<dbReference type="InParanoid" id="K5VRJ9"/>
<accession>K5VRJ9</accession>
<dbReference type="PROSITE" id="PS50097">
    <property type="entry name" value="BTB"/>
    <property type="match status" value="1"/>
</dbReference>
<dbReference type="EMBL" id="JH930473">
    <property type="protein sequence ID" value="EKM54133.1"/>
    <property type="molecule type" value="Genomic_DNA"/>
</dbReference>
<dbReference type="HOGENOM" id="CLU_033082_7_1_1"/>
<gene>
    <name evidence="2" type="ORF">PHACADRAFT_145778</name>
</gene>
<protein>
    <recommendedName>
        <fullName evidence="1">BTB domain-containing protein</fullName>
    </recommendedName>
</protein>
<dbReference type="InterPro" id="IPR000210">
    <property type="entry name" value="BTB/POZ_dom"/>
</dbReference>
<dbReference type="OrthoDB" id="3268787at2759"/>
<sequence length="350" mass="40280">MDPNIPILRHAELYYPDGDIVLSAKLETATPLTLVVFRVDKLFLSRHSEVFRGMFEVVSGEKAQESYDGVPVLCMPDRGEDLAMLIEVIYSPVCVYLPPQLAALVVGLADISRKYMVGQIWETIVGKMKSQWPITLELWDARRTYIQAAQDQHEYEHFELFGAMFPEPASAVAFALKHDVPSILPSAFYHLSFTRLDHEYGEFERYEGDRDGVEHLPAARWRLLDAETLRRFLIGKEYLLHNFKMSLDTLLEEASIHSTFQARHPRNQAGMDGKANCRQTMQMMERNLMGVVLNKIDFADIDCLGALEHLKCYVAERGLCDACRVLLTNLLQKRRKEIWERLPAWFNVQQ</sequence>
<dbReference type="AlphaFoldDB" id="K5VRJ9"/>
<proteinExistence type="predicted"/>
<dbReference type="GeneID" id="18908673"/>
<evidence type="ECO:0000259" key="1">
    <source>
        <dbReference type="PROSITE" id="PS50097"/>
    </source>
</evidence>
<dbReference type="KEGG" id="pco:PHACADRAFT_145778"/>
<evidence type="ECO:0000313" key="3">
    <source>
        <dbReference type="Proteomes" id="UP000008370"/>
    </source>
</evidence>
<name>K5VRJ9_PHACS</name>
<dbReference type="STRING" id="650164.K5VRJ9"/>
<reference evidence="2 3" key="1">
    <citation type="journal article" date="2012" name="BMC Genomics">
        <title>Comparative genomics of the white-rot fungi, Phanerochaete carnosa and P. chrysosporium, to elucidate the genetic basis of the distinct wood types they colonize.</title>
        <authorList>
            <person name="Suzuki H."/>
            <person name="MacDonald J."/>
            <person name="Syed K."/>
            <person name="Salamov A."/>
            <person name="Hori C."/>
            <person name="Aerts A."/>
            <person name="Henrissat B."/>
            <person name="Wiebenga A."/>
            <person name="vanKuyk P.A."/>
            <person name="Barry K."/>
            <person name="Lindquist E."/>
            <person name="LaButti K."/>
            <person name="Lapidus A."/>
            <person name="Lucas S."/>
            <person name="Coutinho P."/>
            <person name="Gong Y."/>
            <person name="Samejima M."/>
            <person name="Mahadevan R."/>
            <person name="Abou-Zaid M."/>
            <person name="de Vries R.P."/>
            <person name="Igarashi K."/>
            <person name="Yadav J.S."/>
            <person name="Grigoriev I.V."/>
            <person name="Master E.R."/>
        </authorList>
    </citation>
    <scope>NUCLEOTIDE SEQUENCE [LARGE SCALE GENOMIC DNA]</scope>
    <source>
        <strain evidence="2 3">HHB-10118-sp</strain>
    </source>
</reference>
<evidence type="ECO:0000313" key="2">
    <source>
        <dbReference type="EMBL" id="EKM54133.1"/>
    </source>
</evidence>
<organism evidence="2 3">
    <name type="scientific">Phanerochaete carnosa (strain HHB-10118-sp)</name>
    <name type="common">White-rot fungus</name>
    <name type="synonym">Peniophora carnosa</name>
    <dbReference type="NCBI Taxonomy" id="650164"/>
    <lineage>
        <taxon>Eukaryota</taxon>
        <taxon>Fungi</taxon>
        <taxon>Dikarya</taxon>
        <taxon>Basidiomycota</taxon>
        <taxon>Agaricomycotina</taxon>
        <taxon>Agaricomycetes</taxon>
        <taxon>Polyporales</taxon>
        <taxon>Phanerochaetaceae</taxon>
        <taxon>Phanerochaete</taxon>
    </lineage>
</organism>
<feature type="domain" description="BTB" evidence="1">
    <location>
        <begin position="18"/>
        <end position="91"/>
    </location>
</feature>